<dbReference type="Pfam" id="PF03795">
    <property type="entry name" value="YCII"/>
    <property type="match status" value="1"/>
</dbReference>
<dbReference type="Gene3D" id="3.30.70.1060">
    <property type="entry name" value="Dimeric alpha+beta barrel"/>
    <property type="match status" value="1"/>
</dbReference>
<dbReference type="InterPro" id="IPR005545">
    <property type="entry name" value="YCII"/>
</dbReference>
<evidence type="ECO:0000259" key="2">
    <source>
        <dbReference type="Pfam" id="PF03795"/>
    </source>
</evidence>
<reference evidence="3 4" key="1">
    <citation type="submission" date="2019-08" db="EMBL/GenBank/DDBJ databases">
        <authorList>
            <person name="Wang G."/>
            <person name="Xu Z."/>
        </authorList>
    </citation>
    <scope>NUCLEOTIDE SEQUENCE [LARGE SCALE GENOMIC DNA]</scope>
    <source>
        <strain evidence="3 4">ZX</strain>
    </source>
</reference>
<dbReference type="AlphaFoldDB" id="A0A5D9CA54"/>
<comment type="caution">
    <text evidence="3">The sequence shown here is derived from an EMBL/GenBank/DDBJ whole genome shotgun (WGS) entry which is preliminary data.</text>
</comment>
<sequence length="101" mass="10785">MAHYILSYELAPDYLERRGTFRADHLALAWAAAERGDLLLGGALGDPVEAAMLLFAGDGPEAAEAFARADPYVTSGIVRSWRVLPWTTVVGDAAATPVRGQ</sequence>
<dbReference type="InterPro" id="IPR011008">
    <property type="entry name" value="Dimeric_a/b-barrel"/>
</dbReference>
<dbReference type="SUPFAM" id="SSF54909">
    <property type="entry name" value="Dimeric alpha+beta barrel"/>
    <property type="match status" value="1"/>
</dbReference>
<evidence type="ECO:0000313" key="3">
    <source>
        <dbReference type="EMBL" id="TZG28042.1"/>
    </source>
</evidence>
<dbReference type="PANTHER" id="PTHR33606:SF3">
    <property type="entry name" value="PROTEIN YCII"/>
    <property type="match status" value="1"/>
</dbReference>
<dbReference type="RefSeq" id="WP_149522252.1">
    <property type="nucleotide sequence ID" value="NZ_VTOU01000002.1"/>
</dbReference>
<dbReference type="PANTHER" id="PTHR33606">
    <property type="entry name" value="PROTEIN YCII"/>
    <property type="match status" value="1"/>
</dbReference>
<gene>
    <name evidence="3" type="ORF">FYJ91_10975</name>
</gene>
<comment type="similarity">
    <text evidence="1">Belongs to the YciI family.</text>
</comment>
<feature type="domain" description="YCII-related" evidence="2">
    <location>
        <begin position="2"/>
        <end position="87"/>
    </location>
</feature>
<dbReference type="Proteomes" id="UP000322077">
    <property type="component" value="Unassembled WGS sequence"/>
</dbReference>
<evidence type="ECO:0000313" key="4">
    <source>
        <dbReference type="Proteomes" id="UP000322077"/>
    </source>
</evidence>
<keyword evidence="4" id="KW-1185">Reference proteome</keyword>
<protein>
    <recommendedName>
        <fullName evidence="2">YCII-related domain-containing protein</fullName>
    </recommendedName>
</protein>
<dbReference type="InterPro" id="IPR051807">
    <property type="entry name" value="Sec-metab_biosynth-assoc"/>
</dbReference>
<dbReference type="NCBIfam" id="NF009508">
    <property type="entry name" value="PRK12866.1"/>
    <property type="match status" value="1"/>
</dbReference>
<dbReference type="EMBL" id="VTOU01000002">
    <property type="protein sequence ID" value="TZG28042.1"/>
    <property type="molecule type" value="Genomic_DNA"/>
</dbReference>
<evidence type="ECO:0000256" key="1">
    <source>
        <dbReference type="ARBA" id="ARBA00007689"/>
    </source>
</evidence>
<proteinExistence type="inferred from homology"/>
<name>A0A5D9CA54_9SPHN</name>
<accession>A0A5D9CA54</accession>
<organism evidence="3 4">
    <name type="scientific">Sphingomonas montanisoli</name>
    <dbReference type="NCBI Taxonomy" id="2606412"/>
    <lineage>
        <taxon>Bacteria</taxon>
        <taxon>Pseudomonadati</taxon>
        <taxon>Pseudomonadota</taxon>
        <taxon>Alphaproteobacteria</taxon>
        <taxon>Sphingomonadales</taxon>
        <taxon>Sphingomonadaceae</taxon>
        <taxon>Sphingomonas</taxon>
    </lineage>
</organism>